<dbReference type="EMBL" id="QQWC01000001">
    <property type="protein sequence ID" value="REJ44112.1"/>
    <property type="molecule type" value="Genomic_DNA"/>
</dbReference>
<comment type="caution">
    <text evidence="1">The sequence shown here is derived from an EMBL/GenBank/DDBJ whole genome shotgun (WGS) entry which is preliminary data.</text>
</comment>
<name>A0A3E0LAH4_9CHRO</name>
<gene>
    <name evidence="1" type="ORF">DWQ54_00720</name>
</gene>
<proteinExistence type="predicted"/>
<accession>A0A3E0LAH4</accession>
<evidence type="ECO:0000313" key="1">
    <source>
        <dbReference type="EMBL" id="REJ44112.1"/>
    </source>
</evidence>
<organism evidence="1 2">
    <name type="scientific">Microcystis flos-aquae TF09</name>
    <dbReference type="NCBI Taxonomy" id="2060473"/>
    <lineage>
        <taxon>Bacteria</taxon>
        <taxon>Bacillati</taxon>
        <taxon>Cyanobacteriota</taxon>
        <taxon>Cyanophyceae</taxon>
        <taxon>Oscillatoriophycideae</taxon>
        <taxon>Chroococcales</taxon>
        <taxon>Microcystaceae</taxon>
        <taxon>Microcystis</taxon>
    </lineage>
</organism>
<sequence length="362" mass="40783">MSLWQDFAEMFRRDSKKYQALFLPDYRVDVAYDGTGIKAGKAYCRLWLVEMRLARDVDWFKQRYPVVHAAIRFNYGGKPVTVPYLAEPGYLRELAADNLDRVIQCNYPLTPLFPFNEGLVELQAGLFTLAASDPIGKFIKTMGRFSALLPVPEFSSVLKIAEPVYRGIEDLICIGNSQLELGYQQTFSEKGGGGNNDLRAGYFVAILAEENQLNGSTLCVVNDSLKVGSPGQTKVFVKDGKSLEGYSYMLFRIEMRTAQDWESLQSIKELVNQAQDAVFKGEYQEVKKTLLPAIRAAIYRSADVTKSDRRAVVLKVEDYLREIGLQGVTEGRRSLYSIMQQPLPEVDAEMEAELVALERLFG</sequence>
<dbReference type="AlphaFoldDB" id="A0A3E0LAH4"/>
<dbReference type="Proteomes" id="UP000256873">
    <property type="component" value="Unassembled WGS sequence"/>
</dbReference>
<protein>
    <submittedName>
        <fullName evidence="1">Uncharacterized protein</fullName>
    </submittedName>
</protein>
<reference evidence="1 2" key="1">
    <citation type="submission" date="2017-10" db="EMBL/GenBank/DDBJ databases">
        <title>A large-scale comparative metagenomic study reveals the eutrophication-driven functional interactions in six Microcystis-epibionts communities.</title>
        <authorList>
            <person name="Li Q."/>
            <person name="Lin F."/>
        </authorList>
    </citation>
    <scope>NUCLEOTIDE SEQUENCE [LARGE SCALE GENOMIC DNA]</scope>
    <source>
        <strain evidence="1">TF09</strain>
    </source>
</reference>
<evidence type="ECO:0000313" key="2">
    <source>
        <dbReference type="Proteomes" id="UP000256873"/>
    </source>
</evidence>